<proteinExistence type="predicted"/>
<evidence type="ECO:0000256" key="4">
    <source>
        <dbReference type="ARBA" id="ARBA00022840"/>
    </source>
</evidence>
<dbReference type="PANTHER" id="PTHR11070">
    <property type="entry name" value="UVRD / RECB / PCRA DNA HELICASE FAMILY MEMBER"/>
    <property type="match status" value="1"/>
</dbReference>
<dbReference type="InterPro" id="IPR000212">
    <property type="entry name" value="DNA_helicase_UvrD/REP"/>
</dbReference>
<dbReference type="SUPFAM" id="SSF52540">
    <property type="entry name" value="P-loop containing nucleoside triphosphate hydrolases"/>
    <property type="match status" value="1"/>
</dbReference>
<evidence type="ECO:0000256" key="1">
    <source>
        <dbReference type="ARBA" id="ARBA00022741"/>
    </source>
</evidence>
<keyword evidence="4 9" id="KW-0067">ATP-binding</keyword>
<evidence type="ECO:0000256" key="9">
    <source>
        <dbReference type="PROSITE-ProRule" id="PRU00560"/>
    </source>
</evidence>
<dbReference type="Gene3D" id="3.40.50.300">
    <property type="entry name" value="P-loop containing nucleotide triphosphate hydrolases"/>
    <property type="match status" value="3"/>
</dbReference>
<name>A0ABR7MCR6_9BACT</name>
<dbReference type="InterPro" id="IPR014017">
    <property type="entry name" value="DNA_helicase_UvrD-like_C"/>
</dbReference>
<evidence type="ECO:0000256" key="7">
    <source>
        <dbReference type="ARBA" id="ARBA00034808"/>
    </source>
</evidence>
<evidence type="ECO:0000256" key="3">
    <source>
        <dbReference type="ARBA" id="ARBA00022806"/>
    </source>
</evidence>
<evidence type="ECO:0000259" key="10">
    <source>
        <dbReference type="PROSITE" id="PS51198"/>
    </source>
</evidence>
<evidence type="ECO:0000256" key="2">
    <source>
        <dbReference type="ARBA" id="ARBA00022801"/>
    </source>
</evidence>
<protein>
    <recommendedName>
        <fullName evidence="7">DNA 3'-5' helicase</fullName>
        <ecNumber evidence="7">5.6.2.4</ecNumber>
    </recommendedName>
</protein>
<evidence type="ECO:0000259" key="11">
    <source>
        <dbReference type="PROSITE" id="PS51217"/>
    </source>
</evidence>
<dbReference type="EC" id="5.6.2.4" evidence="7"/>
<evidence type="ECO:0000313" key="13">
    <source>
        <dbReference type="Proteomes" id="UP000765802"/>
    </source>
</evidence>
<sequence>MNHLTYSPPLHIYRASAGSGKTFLLASEYLCLLFESPQKYREILAVTFTNKATEEMKHRILGELLRLAKGEKTDYGEIIEDRFPALKDGNRLATQADTIYRTILHDYAKFSVSTIDSFVQQVIRSFAYEIGLDAGYELQLNQDIVKQELTDRLFELLQTNDELLEWIKSIALERIETGQSWDFRDELLKFSGEIFQERFARFENNMRNLDNPTTAFQVLKKKLQDQAAELEKPMLAWAEEANNILQQSGLQQDDFSHGKGGFINYFNKIRDKNFAPGARVLAALDNPDKWTSTKADADTKSKVKDIYPRINELLNKCVDLYREKNTEYQTARAVLQKLNNLSLLRILAEQLAGYRRDNNVLLISDTQQLLRELVKDNDAPFIYEKIGNRYQHFLLDEFQDTSTFQWDNFRPMVEQSVSTGQFSLVVGDVKQSIYRWRNGDWRLLQQQVKADIGTHNVKEDSLQENYRSRANIIQFNNYLFHRAPELLQDHFNAEMGTVEDAAILARLHGNDYFDIIRKAYADASQQMPASCKPGGIVDFRFFPKEDSQKSSSWKPAAEAWLCDLIDQLICDKKFQPEQITLLTRNNSDARKLISLLLQHQQRPDARTRYGLLSTDALLINASPAIQLLIAALRYLINEKDELSRAELVQANAIRLGLDINKPDWYRNSATHALSQLPEAFRTRKKYLLQTALYECVEELITIFSLDEYINEQAYTLAFRDLVNNFSSKGKPDIREFLQWWTEEGSQKALPLSSADNAIQVMTIHKSKGLAFDVVIIPYADWKLVSDKGMIWCNWEPDESGIEVVPVELNKNLAHTGFAYDYFEEQLMSRMDALNMLYVALTRTRQAMYLLAPQPAEKKDADNGMSTIGDLIYQAVKQTPVDLPSGITDFSAVFESGVLLVDGAVQGGESGNKNKDLLKISTQLTNAALLKDLREPSGGELILRLAENDQQKVGQLAHLLLSRIKNITELDQELAKMQLEGQITHQHLETVKDSVSRALQHEQLSAWFGADYKAVNEKSILLPGGSVRRPDKVLMADDETILLDFKFTQEASVSHGKQLQQYQDLLVQMGYPAVRSFVYYGYNHSLVPLAQLASKQGDLFG</sequence>
<reference evidence="12 13" key="1">
    <citation type="submission" date="2016-07" db="EMBL/GenBank/DDBJ databases">
        <title>Genome analysis of Flavihumibacter stibioxidans YS-17.</title>
        <authorList>
            <person name="Shi K."/>
            <person name="Han Y."/>
            <person name="Wang G."/>
        </authorList>
    </citation>
    <scope>NUCLEOTIDE SEQUENCE [LARGE SCALE GENOMIC DNA]</scope>
    <source>
        <strain evidence="12 13">YS-17</strain>
    </source>
</reference>
<feature type="domain" description="UvrD-like helicase C-terminal" evidence="11">
    <location>
        <begin position="513"/>
        <end position="768"/>
    </location>
</feature>
<dbReference type="Gene3D" id="1.10.3170.10">
    <property type="entry name" value="Recbcd, chain B, domain 2"/>
    <property type="match status" value="1"/>
</dbReference>
<feature type="binding site" evidence="9">
    <location>
        <begin position="15"/>
        <end position="22"/>
    </location>
    <ligand>
        <name>ATP</name>
        <dbReference type="ChEBI" id="CHEBI:30616"/>
    </ligand>
</feature>
<keyword evidence="5" id="KW-0413">Isomerase</keyword>
<dbReference type="PANTHER" id="PTHR11070:SF67">
    <property type="entry name" value="DNA 3'-5' HELICASE"/>
    <property type="match status" value="1"/>
</dbReference>
<feature type="domain" description="UvrD-like helicase ATP-binding" evidence="10">
    <location>
        <begin position="1"/>
        <end position="469"/>
    </location>
</feature>
<evidence type="ECO:0000256" key="5">
    <source>
        <dbReference type="ARBA" id="ARBA00023235"/>
    </source>
</evidence>
<evidence type="ECO:0000256" key="6">
    <source>
        <dbReference type="ARBA" id="ARBA00034617"/>
    </source>
</evidence>
<dbReference type="Pfam" id="PF00580">
    <property type="entry name" value="UvrD-helicase"/>
    <property type="match status" value="1"/>
</dbReference>
<dbReference type="PROSITE" id="PS51217">
    <property type="entry name" value="UVRD_HELICASE_CTER"/>
    <property type="match status" value="1"/>
</dbReference>
<keyword evidence="13" id="KW-1185">Reference proteome</keyword>
<dbReference type="Pfam" id="PF13361">
    <property type="entry name" value="UvrD_C"/>
    <property type="match status" value="1"/>
</dbReference>
<keyword evidence="1 9" id="KW-0547">Nucleotide-binding</keyword>
<comment type="catalytic activity">
    <reaction evidence="6">
        <text>Couples ATP hydrolysis with the unwinding of duplex DNA by translocating in the 3'-5' direction.</text>
        <dbReference type="EC" id="5.6.2.4"/>
    </reaction>
</comment>
<dbReference type="EMBL" id="MBUA01000029">
    <property type="protein sequence ID" value="MBC6492826.1"/>
    <property type="molecule type" value="Genomic_DNA"/>
</dbReference>
<dbReference type="Proteomes" id="UP000765802">
    <property type="component" value="Unassembled WGS sequence"/>
</dbReference>
<organism evidence="12 13">
    <name type="scientific">Flavihumibacter stibioxidans</name>
    <dbReference type="NCBI Taxonomy" id="1834163"/>
    <lineage>
        <taxon>Bacteria</taxon>
        <taxon>Pseudomonadati</taxon>
        <taxon>Bacteroidota</taxon>
        <taxon>Chitinophagia</taxon>
        <taxon>Chitinophagales</taxon>
        <taxon>Chitinophagaceae</taxon>
        <taxon>Flavihumibacter</taxon>
    </lineage>
</organism>
<gene>
    <name evidence="12" type="ORF">BC349_17345</name>
</gene>
<evidence type="ECO:0000256" key="8">
    <source>
        <dbReference type="ARBA" id="ARBA00048988"/>
    </source>
</evidence>
<keyword evidence="2 9" id="KW-0378">Hydrolase</keyword>
<accession>A0ABR7MCR6</accession>
<dbReference type="PROSITE" id="PS51198">
    <property type="entry name" value="UVRD_HELICASE_ATP_BIND"/>
    <property type="match status" value="1"/>
</dbReference>
<keyword evidence="3 9" id="KW-0347">Helicase</keyword>
<comment type="caution">
    <text evidence="12">The sequence shown here is derived from an EMBL/GenBank/DDBJ whole genome shotgun (WGS) entry which is preliminary data.</text>
</comment>
<dbReference type="InterPro" id="IPR014016">
    <property type="entry name" value="UvrD-like_ATP-bd"/>
</dbReference>
<dbReference type="InterPro" id="IPR027417">
    <property type="entry name" value="P-loop_NTPase"/>
</dbReference>
<comment type="catalytic activity">
    <reaction evidence="8">
        <text>ATP + H2O = ADP + phosphate + H(+)</text>
        <dbReference type="Rhea" id="RHEA:13065"/>
        <dbReference type="ChEBI" id="CHEBI:15377"/>
        <dbReference type="ChEBI" id="CHEBI:15378"/>
        <dbReference type="ChEBI" id="CHEBI:30616"/>
        <dbReference type="ChEBI" id="CHEBI:43474"/>
        <dbReference type="ChEBI" id="CHEBI:456216"/>
        <dbReference type="EC" id="5.6.2.4"/>
    </reaction>
</comment>
<evidence type="ECO:0000313" key="12">
    <source>
        <dbReference type="EMBL" id="MBC6492826.1"/>
    </source>
</evidence>